<feature type="compositionally biased region" description="Gly residues" evidence="1">
    <location>
        <begin position="549"/>
        <end position="562"/>
    </location>
</feature>
<organism evidence="2 3">
    <name type="scientific">Lunasporangiospora selenospora</name>
    <dbReference type="NCBI Taxonomy" id="979761"/>
    <lineage>
        <taxon>Eukaryota</taxon>
        <taxon>Fungi</taxon>
        <taxon>Fungi incertae sedis</taxon>
        <taxon>Mucoromycota</taxon>
        <taxon>Mortierellomycotina</taxon>
        <taxon>Mortierellomycetes</taxon>
        <taxon>Mortierellales</taxon>
        <taxon>Mortierellaceae</taxon>
        <taxon>Lunasporangiospora</taxon>
    </lineage>
</organism>
<sequence length="623" mass="67539">TPSEIALIKDVDIESNPIMDDELSSDRIPDTLYQEPIWDDYWDEYYRPKVQTSFQRLFAYGMNSTGRINQPNTRKDDKSERSPMLSWLGLSSGSSNSSKNNAFPQTGPSGAKTLPLNAGRKKGGPVSIEDVYASNVKDARSSRLSIASFPHSSNVEGFDEDYMSFNGSLGSSNEKASRFGPQRAYPSKVHLKSYTPRSKDEEFELTKNVSTNIPRYAIHDVNYMPTTNLAHPSDLFPDHKVESPGAKDSPLEAGPKGKSAIEELVRKSLHPEVPGLETKEYKRYTQQFKSIKFDSVSSRGARVEEWSDRAAAGQSVPSSLRRSDSQMDSFMGQQERSPAVTLKGAPGVKTQQDPRQRRHLGERHFEEESDDTHGQPHPPMGAQATGFDGVGMSSTESDPSVYAMRATNPSNMANGTGGMMNGSTAAPGDHSIDFETVAGHDGSLLPDPPIFLAPIQTTIKQLSESELFLYNAHVELPKLTLYTVGQTSSNPYWGASSGSRARYDAYLGWIQKGRYGNMHTGGSSSATTGLPNPPVKRGSTGQYVVVGRAGGGGGGGSGGGGSEGHDEKTNGGETVMATGTSTAMGTIGEATHPTPLGPAPPYHQRRHFVRSNTMEYPMLRSMH</sequence>
<protein>
    <submittedName>
        <fullName evidence="2">Uncharacterized protein</fullName>
    </submittedName>
</protein>
<dbReference type="EMBL" id="JAABOA010000853">
    <property type="protein sequence ID" value="KAF9582977.1"/>
    <property type="molecule type" value="Genomic_DNA"/>
</dbReference>
<evidence type="ECO:0000256" key="1">
    <source>
        <dbReference type="SAM" id="MobiDB-lite"/>
    </source>
</evidence>
<feature type="compositionally biased region" description="Low complexity" evidence="1">
    <location>
        <begin position="85"/>
        <end position="101"/>
    </location>
</feature>
<feature type="region of interest" description="Disordered" evidence="1">
    <location>
        <begin position="299"/>
        <end position="359"/>
    </location>
</feature>
<accession>A0A9P6FWY6</accession>
<feature type="region of interest" description="Disordered" evidence="1">
    <location>
        <begin position="549"/>
        <end position="574"/>
    </location>
</feature>
<feature type="non-terminal residue" evidence="2">
    <location>
        <position position="623"/>
    </location>
</feature>
<dbReference type="OrthoDB" id="2447482at2759"/>
<keyword evidence="3" id="KW-1185">Reference proteome</keyword>
<feature type="region of interest" description="Disordered" evidence="1">
    <location>
        <begin position="65"/>
        <end position="125"/>
    </location>
</feature>
<evidence type="ECO:0000313" key="3">
    <source>
        <dbReference type="Proteomes" id="UP000780801"/>
    </source>
</evidence>
<comment type="caution">
    <text evidence="2">The sequence shown here is derived from an EMBL/GenBank/DDBJ whole genome shotgun (WGS) entry which is preliminary data.</text>
</comment>
<evidence type="ECO:0000313" key="2">
    <source>
        <dbReference type="EMBL" id="KAF9582977.1"/>
    </source>
</evidence>
<proteinExistence type="predicted"/>
<reference evidence="2" key="1">
    <citation type="journal article" date="2020" name="Fungal Divers.">
        <title>Resolving the Mortierellaceae phylogeny through synthesis of multi-gene phylogenetics and phylogenomics.</title>
        <authorList>
            <person name="Vandepol N."/>
            <person name="Liber J."/>
            <person name="Desiro A."/>
            <person name="Na H."/>
            <person name="Kennedy M."/>
            <person name="Barry K."/>
            <person name="Grigoriev I.V."/>
            <person name="Miller A.N."/>
            <person name="O'Donnell K."/>
            <person name="Stajich J.E."/>
            <person name="Bonito G."/>
        </authorList>
    </citation>
    <scope>NUCLEOTIDE SEQUENCE</scope>
    <source>
        <strain evidence="2">KOD1015</strain>
    </source>
</reference>
<feature type="compositionally biased region" description="Polar residues" evidence="1">
    <location>
        <begin position="315"/>
        <end position="336"/>
    </location>
</feature>
<dbReference type="Proteomes" id="UP000780801">
    <property type="component" value="Unassembled WGS sequence"/>
</dbReference>
<dbReference type="AlphaFoldDB" id="A0A9P6FWY6"/>
<name>A0A9P6FWY6_9FUNG</name>
<gene>
    <name evidence="2" type="ORF">BGW38_010493</name>
</gene>